<dbReference type="GO" id="GO:0005829">
    <property type="term" value="C:cytosol"/>
    <property type="evidence" value="ECO:0007669"/>
    <property type="project" value="TreeGrafter"/>
</dbReference>
<evidence type="ECO:0000313" key="13">
    <source>
        <dbReference type="Proteomes" id="UP000307749"/>
    </source>
</evidence>
<comment type="similarity">
    <text evidence="4 10">Belongs to the NAD(P)-dependent epimerase/dehydratase family.</text>
</comment>
<dbReference type="InterPro" id="IPR005886">
    <property type="entry name" value="UDP_G4E"/>
</dbReference>
<dbReference type="RefSeq" id="WP_081128693.1">
    <property type="nucleotide sequence ID" value="NZ_LDOS01000002.1"/>
</dbReference>
<organism evidence="12 13">
    <name type="scientific">Metallibacterium scheffleri</name>
    <dbReference type="NCBI Taxonomy" id="993689"/>
    <lineage>
        <taxon>Bacteria</taxon>
        <taxon>Pseudomonadati</taxon>
        <taxon>Pseudomonadota</taxon>
        <taxon>Gammaproteobacteria</taxon>
        <taxon>Lysobacterales</taxon>
        <taxon>Rhodanobacteraceae</taxon>
        <taxon>Metallibacterium</taxon>
    </lineage>
</organism>
<evidence type="ECO:0000256" key="2">
    <source>
        <dbReference type="ARBA" id="ARBA00001911"/>
    </source>
</evidence>
<comment type="caution">
    <text evidence="12">The sequence shown here is derived from an EMBL/GenBank/DDBJ whole genome shotgun (WGS) entry which is preliminary data.</text>
</comment>
<evidence type="ECO:0000256" key="7">
    <source>
        <dbReference type="ARBA" id="ARBA00023027"/>
    </source>
</evidence>
<accession>A0A4S3KCL5</accession>
<dbReference type="Pfam" id="PF01370">
    <property type="entry name" value="Epimerase"/>
    <property type="match status" value="1"/>
</dbReference>
<dbReference type="SUPFAM" id="SSF51735">
    <property type="entry name" value="NAD(P)-binding Rossmann-fold domains"/>
    <property type="match status" value="1"/>
</dbReference>
<dbReference type="Gene3D" id="3.90.25.10">
    <property type="entry name" value="UDP-galactose 4-epimerase, domain 1"/>
    <property type="match status" value="1"/>
</dbReference>
<evidence type="ECO:0000313" key="12">
    <source>
        <dbReference type="EMBL" id="THD06167.1"/>
    </source>
</evidence>
<dbReference type="NCBIfam" id="TIGR01179">
    <property type="entry name" value="galE"/>
    <property type="match status" value="1"/>
</dbReference>
<keyword evidence="9 10" id="KW-0413">Isomerase</keyword>
<comment type="pathway">
    <text evidence="3 10">Carbohydrate metabolism; galactose metabolism.</text>
</comment>
<comment type="catalytic activity">
    <reaction evidence="1 10">
        <text>UDP-alpha-D-glucose = UDP-alpha-D-galactose</text>
        <dbReference type="Rhea" id="RHEA:22168"/>
        <dbReference type="ChEBI" id="CHEBI:58885"/>
        <dbReference type="ChEBI" id="CHEBI:66914"/>
        <dbReference type="EC" id="5.1.3.2"/>
    </reaction>
</comment>
<name>A0A4S3KCL5_9GAMM</name>
<evidence type="ECO:0000256" key="4">
    <source>
        <dbReference type="ARBA" id="ARBA00007637"/>
    </source>
</evidence>
<comment type="cofactor">
    <cofactor evidence="2 10">
        <name>NAD(+)</name>
        <dbReference type="ChEBI" id="CHEBI:57540"/>
    </cofactor>
</comment>
<dbReference type="GO" id="GO:0003978">
    <property type="term" value="F:UDP-glucose 4-epimerase activity"/>
    <property type="evidence" value="ECO:0007669"/>
    <property type="project" value="UniProtKB-UniRule"/>
</dbReference>
<dbReference type="NCBIfam" id="NF007956">
    <property type="entry name" value="PRK10675.1"/>
    <property type="match status" value="1"/>
</dbReference>
<dbReference type="OrthoDB" id="9803010at2"/>
<gene>
    <name evidence="12" type="ORF">B1806_16240</name>
</gene>
<dbReference type="EMBL" id="MWQO01000098">
    <property type="protein sequence ID" value="THD06167.1"/>
    <property type="molecule type" value="Genomic_DNA"/>
</dbReference>
<dbReference type="Proteomes" id="UP000307749">
    <property type="component" value="Unassembled WGS sequence"/>
</dbReference>
<dbReference type="EC" id="5.1.3.2" evidence="5 10"/>
<reference evidence="12 13" key="1">
    <citation type="submission" date="2017-02" db="EMBL/GenBank/DDBJ databases">
        <title>Whole genome sequencing of Metallibacterium scheffleri DSM 24874 (T).</title>
        <authorList>
            <person name="Kumar S."/>
            <person name="Patil P."/>
            <person name="Patil P.B."/>
        </authorList>
    </citation>
    <scope>NUCLEOTIDE SEQUENCE [LARGE SCALE GENOMIC DNA]</scope>
    <source>
        <strain evidence="12 13">DSM 24874</strain>
    </source>
</reference>
<evidence type="ECO:0000259" key="11">
    <source>
        <dbReference type="Pfam" id="PF01370"/>
    </source>
</evidence>
<feature type="domain" description="NAD-dependent epimerase/dehydratase" evidence="11">
    <location>
        <begin position="5"/>
        <end position="255"/>
    </location>
</feature>
<sequence length="341" mass="36616">MSPTILVTGGAGYIGAHACVALIAAGYTPLVLDNLCNSSAESLRRVRRISGVEPRLIVADIRDAQALDALFAAQPVAAVMHFAGLKAVGESTAAPLRYHDNNVGGSVALLQAMQRAGVRTLIFSSSATVYGEPSVAQFREDMRCDPVNPYGRGKWMIEQMLGDLAASEPGWRIAALRYFNPVGAHPSGLIGEDPRGVPDNLMPYITQVAVGRLPALRVFGGDWPTADGSGVRDYIHVMDLAEGHVAALRHLLEHAPQRLTLNLGSGRGTSVLQLLHAFEHVIGRALPHEIVARRPGDIAAYWADPTRAAAVLGWRTQRDLSALCADAWRWQQANPRGYADA</sequence>
<dbReference type="GO" id="GO:0006012">
    <property type="term" value="P:galactose metabolic process"/>
    <property type="evidence" value="ECO:0007669"/>
    <property type="project" value="UniProtKB-UniPathway"/>
</dbReference>
<comment type="subunit">
    <text evidence="10">Homodimer.</text>
</comment>
<keyword evidence="13" id="KW-1185">Reference proteome</keyword>
<evidence type="ECO:0000256" key="9">
    <source>
        <dbReference type="ARBA" id="ARBA00023235"/>
    </source>
</evidence>
<keyword evidence="7 10" id="KW-0520">NAD</keyword>
<protein>
    <recommendedName>
        <fullName evidence="6 10">UDP-glucose 4-epimerase</fullName>
        <ecNumber evidence="5 10">5.1.3.2</ecNumber>
    </recommendedName>
</protein>
<keyword evidence="10" id="KW-0119">Carbohydrate metabolism</keyword>
<proteinExistence type="inferred from homology"/>
<dbReference type="STRING" id="993689.GCA_002077135_02793"/>
<dbReference type="UniPathway" id="UPA00214"/>
<dbReference type="PANTHER" id="PTHR43725">
    <property type="entry name" value="UDP-GLUCOSE 4-EPIMERASE"/>
    <property type="match status" value="1"/>
</dbReference>
<dbReference type="Gene3D" id="3.40.50.720">
    <property type="entry name" value="NAD(P)-binding Rossmann-like Domain"/>
    <property type="match status" value="1"/>
</dbReference>
<evidence type="ECO:0000256" key="10">
    <source>
        <dbReference type="RuleBase" id="RU366046"/>
    </source>
</evidence>
<dbReference type="CDD" id="cd05247">
    <property type="entry name" value="UDP_G4E_1_SDR_e"/>
    <property type="match status" value="1"/>
</dbReference>
<keyword evidence="8" id="KW-0299">Galactose metabolism</keyword>
<evidence type="ECO:0000256" key="6">
    <source>
        <dbReference type="ARBA" id="ARBA00018569"/>
    </source>
</evidence>
<evidence type="ECO:0000256" key="3">
    <source>
        <dbReference type="ARBA" id="ARBA00004947"/>
    </source>
</evidence>
<evidence type="ECO:0000256" key="5">
    <source>
        <dbReference type="ARBA" id="ARBA00013189"/>
    </source>
</evidence>
<dbReference type="AlphaFoldDB" id="A0A4S3KCL5"/>
<dbReference type="PANTHER" id="PTHR43725:SF47">
    <property type="entry name" value="UDP-GLUCOSE 4-EPIMERASE"/>
    <property type="match status" value="1"/>
</dbReference>
<evidence type="ECO:0000256" key="8">
    <source>
        <dbReference type="ARBA" id="ARBA00023144"/>
    </source>
</evidence>
<dbReference type="InterPro" id="IPR036291">
    <property type="entry name" value="NAD(P)-bd_dom_sf"/>
</dbReference>
<dbReference type="InterPro" id="IPR001509">
    <property type="entry name" value="Epimerase_deHydtase"/>
</dbReference>
<evidence type="ECO:0000256" key="1">
    <source>
        <dbReference type="ARBA" id="ARBA00000083"/>
    </source>
</evidence>